<evidence type="ECO:0000256" key="2">
    <source>
        <dbReference type="ARBA" id="ARBA00023315"/>
    </source>
</evidence>
<evidence type="ECO:0000313" key="4">
    <source>
        <dbReference type="EMBL" id="GLQ17567.1"/>
    </source>
</evidence>
<dbReference type="InterPro" id="IPR016181">
    <property type="entry name" value="Acyl_CoA_acyltransferase"/>
</dbReference>
<reference evidence="4" key="1">
    <citation type="journal article" date="2014" name="Int. J. Syst. Evol. Microbiol.">
        <title>Complete genome of a new Firmicutes species belonging to the dominant human colonic microbiota ('Ruminococcus bicirculans') reveals two chromosomes and a selective capacity to utilize plant glucans.</title>
        <authorList>
            <consortium name="NISC Comparative Sequencing Program"/>
            <person name="Wegmann U."/>
            <person name="Louis P."/>
            <person name="Goesmann A."/>
            <person name="Henrissat B."/>
            <person name="Duncan S.H."/>
            <person name="Flint H.J."/>
        </authorList>
    </citation>
    <scope>NUCLEOTIDE SEQUENCE</scope>
    <source>
        <strain evidence="4">NBRC 107169</strain>
    </source>
</reference>
<dbReference type="PROSITE" id="PS51186">
    <property type="entry name" value="GNAT"/>
    <property type="match status" value="1"/>
</dbReference>
<feature type="domain" description="N-acetyltransferase" evidence="3">
    <location>
        <begin position="4"/>
        <end position="147"/>
    </location>
</feature>
<dbReference type="SUPFAM" id="SSF55729">
    <property type="entry name" value="Acyl-CoA N-acyltransferases (Nat)"/>
    <property type="match status" value="1"/>
</dbReference>
<dbReference type="PANTHER" id="PTHR43877">
    <property type="entry name" value="AMINOALKYLPHOSPHONATE N-ACETYLTRANSFERASE-RELATED-RELATED"/>
    <property type="match status" value="1"/>
</dbReference>
<accession>A0ABQ5USD5</accession>
<reference evidence="4" key="2">
    <citation type="submission" date="2023-01" db="EMBL/GenBank/DDBJ databases">
        <title>Draft genome sequence of Maritalea porphyrae strain NBRC 107169.</title>
        <authorList>
            <person name="Sun Q."/>
            <person name="Mori K."/>
        </authorList>
    </citation>
    <scope>NUCLEOTIDE SEQUENCE</scope>
    <source>
        <strain evidence="4">NBRC 107169</strain>
    </source>
</reference>
<comment type="caution">
    <text evidence="4">The sequence shown here is derived from an EMBL/GenBank/DDBJ whole genome shotgun (WGS) entry which is preliminary data.</text>
</comment>
<keyword evidence="2" id="KW-0012">Acyltransferase</keyword>
<dbReference type="EMBL" id="BSNI01000002">
    <property type="protein sequence ID" value="GLQ17567.1"/>
    <property type="molecule type" value="Genomic_DNA"/>
</dbReference>
<protein>
    <submittedName>
        <fullName evidence="4">Acetyltransferase</fullName>
    </submittedName>
</protein>
<dbReference type="InterPro" id="IPR000182">
    <property type="entry name" value="GNAT_dom"/>
</dbReference>
<evidence type="ECO:0000256" key="1">
    <source>
        <dbReference type="ARBA" id="ARBA00022679"/>
    </source>
</evidence>
<organism evidence="4 5">
    <name type="scientific">Maritalea porphyrae</name>
    <dbReference type="NCBI Taxonomy" id="880732"/>
    <lineage>
        <taxon>Bacteria</taxon>
        <taxon>Pseudomonadati</taxon>
        <taxon>Pseudomonadota</taxon>
        <taxon>Alphaproteobacteria</taxon>
        <taxon>Hyphomicrobiales</taxon>
        <taxon>Devosiaceae</taxon>
        <taxon>Maritalea</taxon>
    </lineage>
</organism>
<dbReference type="Pfam" id="PF00583">
    <property type="entry name" value="Acetyltransf_1"/>
    <property type="match status" value="1"/>
</dbReference>
<dbReference type="CDD" id="cd04301">
    <property type="entry name" value="NAT_SF"/>
    <property type="match status" value="1"/>
</dbReference>
<dbReference type="Gene3D" id="3.40.630.30">
    <property type="match status" value="1"/>
</dbReference>
<dbReference type="Proteomes" id="UP001161405">
    <property type="component" value="Unassembled WGS sequence"/>
</dbReference>
<gene>
    <name evidence="4" type="ORF">GCM10007879_18160</name>
</gene>
<keyword evidence="5" id="KW-1185">Reference proteome</keyword>
<dbReference type="InterPro" id="IPR050832">
    <property type="entry name" value="Bact_Acetyltransf"/>
</dbReference>
<name>A0ABQ5USD5_9HYPH</name>
<keyword evidence="1" id="KW-0808">Transferase</keyword>
<evidence type="ECO:0000313" key="5">
    <source>
        <dbReference type="Proteomes" id="UP001161405"/>
    </source>
</evidence>
<sequence>MLRCTIRNATIRDSIALQDVYAHMHPNDPEVSEHAFRNALALAIDDPLQHIIVGELDGPIVAVCTLYILSNLTRGCRPFGLIENVVTHRDHRRLGYGRQILAEATERAANAGCYKLMLMTGSKRDEVLAFYEAAGFKQNKTGFQIRF</sequence>
<proteinExistence type="predicted"/>
<dbReference type="RefSeq" id="WP_284363819.1">
    <property type="nucleotide sequence ID" value="NZ_BSNI01000002.1"/>
</dbReference>
<evidence type="ECO:0000259" key="3">
    <source>
        <dbReference type="PROSITE" id="PS51186"/>
    </source>
</evidence>